<dbReference type="InterPro" id="IPR001138">
    <property type="entry name" value="Zn2Cys6_DnaBD"/>
</dbReference>
<keyword evidence="4" id="KW-0805">Transcription regulation</keyword>
<protein>
    <recommendedName>
        <fullName evidence="9">Zn(2)-C6 fungal-type domain-containing protein</fullName>
    </recommendedName>
</protein>
<dbReference type="SUPFAM" id="SSF57701">
    <property type="entry name" value="Zn2/Cys6 DNA-binding domain"/>
    <property type="match status" value="1"/>
</dbReference>
<evidence type="ECO:0000256" key="1">
    <source>
        <dbReference type="ARBA" id="ARBA00004123"/>
    </source>
</evidence>
<dbReference type="CDD" id="cd00067">
    <property type="entry name" value="GAL4"/>
    <property type="match status" value="1"/>
</dbReference>
<feature type="compositionally biased region" description="Low complexity" evidence="8">
    <location>
        <begin position="179"/>
        <end position="218"/>
    </location>
</feature>
<sequence>MTMPEQSQEAKQQQKKRRVSKACDSCRKSKTKCDGSRPCTRCLQDNKICTFANKKRSDSLKNEKSFDSQSQNYIELLETRISLLVQGFNQILLKCNETKEITQFCKNKKLRDPESGKFDINKVLLELTPRDNLENLSQANDKYTINEIVNVSGKPRQSIISNSATSSSEEDDEIEEELTPSYSSSPTTSISASSSTTSKPVVTSPISGSSKLSTNSTSHVHKPQHHGHSHSRSLSSLPINAHMQHNLSSFNSLSPYDNSSSTKPFASNYTSTSSRTGTSLDSFSFQDEAINSEPSTLLFSPLSQNNQTYGLPTALKMDQAMSVATIGSMMNVNDSAVGIDGIRIKQELKDLPIPTQDDFDIQDSLNYINDLKWELSI</sequence>
<keyword evidence="2" id="KW-0479">Metal-binding</keyword>
<evidence type="ECO:0000256" key="6">
    <source>
        <dbReference type="ARBA" id="ARBA00023163"/>
    </source>
</evidence>
<dbReference type="SMART" id="SM00066">
    <property type="entry name" value="GAL4"/>
    <property type="match status" value="1"/>
</dbReference>
<feature type="compositionally biased region" description="Polar residues" evidence="8">
    <location>
        <begin position="1"/>
        <end position="10"/>
    </location>
</feature>
<keyword evidence="7" id="KW-0539">Nucleus</keyword>
<feature type="compositionally biased region" description="Basic and acidic residues" evidence="8">
    <location>
        <begin position="24"/>
        <end position="35"/>
    </location>
</feature>
<feature type="region of interest" description="Disordered" evidence="8">
    <location>
        <begin position="156"/>
        <end position="234"/>
    </location>
</feature>
<evidence type="ECO:0000313" key="11">
    <source>
        <dbReference type="Proteomes" id="UP000774326"/>
    </source>
</evidence>
<evidence type="ECO:0000256" key="5">
    <source>
        <dbReference type="ARBA" id="ARBA00023125"/>
    </source>
</evidence>
<dbReference type="GO" id="GO:0000981">
    <property type="term" value="F:DNA-binding transcription factor activity, RNA polymerase II-specific"/>
    <property type="evidence" value="ECO:0007669"/>
    <property type="project" value="InterPro"/>
</dbReference>
<proteinExistence type="predicted"/>
<comment type="caution">
    <text evidence="10">The sequence shown here is derived from an EMBL/GenBank/DDBJ whole genome shotgun (WGS) entry which is preliminary data.</text>
</comment>
<feature type="region of interest" description="Disordered" evidence="8">
    <location>
        <begin position="254"/>
        <end position="278"/>
    </location>
</feature>
<dbReference type="PANTHER" id="PTHR31313">
    <property type="entry name" value="TY1 ENHANCER ACTIVATOR"/>
    <property type="match status" value="1"/>
</dbReference>
<dbReference type="PROSITE" id="PS00463">
    <property type="entry name" value="ZN2_CY6_FUNGAL_1"/>
    <property type="match status" value="1"/>
</dbReference>
<dbReference type="Pfam" id="PF00172">
    <property type="entry name" value="Zn_clus"/>
    <property type="match status" value="1"/>
</dbReference>
<accession>A0A9P8TG00</accession>
<dbReference type="InterPro" id="IPR051615">
    <property type="entry name" value="Transcr_Regulatory_Elem"/>
</dbReference>
<evidence type="ECO:0000256" key="2">
    <source>
        <dbReference type="ARBA" id="ARBA00022723"/>
    </source>
</evidence>
<dbReference type="OrthoDB" id="5600212at2759"/>
<evidence type="ECO:0000256" key="4">
    <source>
        <dbReference type="ARBA" id="ARBA00023015"/>
    </source>
</evidence>
<dbReference type="PROSITE" id="PS50048">
    <property type="entry name" value="ZN2_CY6_FUNGAL_2"/>
    <property type="match status" value="1"/>
</dbReference>
<keyword evidence="3" id="KW-0862">Zinc</keyword>
<keyword evidence="5" id="KW-0238">DNA-binding</keyword>
<feature type="region of interest" description="Disordered" evidence="8">
    <location>
        <begin position="1"/>
        <end position="37"/>
    </location>
</feature>
<organism evidence="10 11">
    <name type="scientific">Wickerhamomyces pijperi</name>
    <name type="common">Yeast</name>
    <name type="synonym">Pichia pijperi</name>
    <dbReference type="NCBI Taxonomy" id="599730"/>
    <lineage>
        <taxon>Eukaryota</taxon>
        <taxon>Fungi</taxon>
        <taxon>Dikarya</taxon>
        <taxon>Ascomycota</taxon>
        <taxon>Saccharomycotina</taxon>
        <taxon>Saccharomycetes</taxon>
        <taxon>Phaffomycetales</taxon>
        <taxon>Wickerhamomycetaceae</taxon>
        <taxon>Wickerhamomyces</taxon>
    </lineage>
</organism>
<comment type="subcellular location">
    <subcellularLocation>
        <location evidence="1">Nucleus</location>
    </subcellularLocation>
</comment>
<feature type="compositionally biased region" description="Low complexity" evidence="8">
    <location>
        <begin position="158"/>
        <end position="167"/>
    </location>
</feature>
<evidence type="ECO:0000256" key="8">
    <source>
        <dbReference type="SAM" id="MobiDB-lite"/>
    </source>
</evidence>
<dbReference type="AlphaFoldDB" id="A0A9P8TG00"/>
<keyword evidence="11" id="KW-1185">Reference proteome</keyword>
<dbReference type="GO" id="GO:0005634">
    <property type="term" value="C:nucleus"/>
    <property type="evidence" value="ECO:0007669"/>
    <property type="project" value="UniProtKB-SubCell"/>
</dbReference>
<evidence type="ECO:0000313" key="10">
    <source>
        <dbReference type="EMBL" id="KAH3678183.1"/>
    </source>
</evidence>
<dbReference type="GO" id="GO:0008270">
    <property type="term" value="F:zinc ion binding"/>
    <property type="evidence" value="ECO:0007669"/>
    <property type="project" value="InterPro"/>
</dbReference>
<dbReference type="InterPro" id="IPR036864">
    <property type="entry name" value="Zn2-C6_fun-type_DNA-bd_sf"/>
</dbReference>
<evidence type="ECO:0000259" key="9">
    <source>
        <dbReference type="PROSITE" id="PS50048"/>
    </source>
</evidence>
<reference evidence="10" key="1">
    <citation type="journal article" date="2021" name="Open Biol.">
        <title>Shared evolutionary footprints suggest mitochondrial oxidative damage underlies multiple complex I losses in fungi.</title>
        <authorList>
            <person name="Schikora-Tamarit M.A."/>
            <person name="Marcet-Houben M."/>
            <person name="Nosek J."/>
            <person name="Gabaldon T."/>
        </authorList>
    </citation>
    <scope>NUCLEOTIDE SEQUENCE</scope>
    <source>
        <strain evidence="10">CBS2887</strain>
    </source>
</reference>
<reference evidence="10" key="2">
    <citation type="submission" date="2021-01" db="EMBL/GenBank/DDBJ databases">
        <authorList>
            <person name="Schikora-Tamarit M.A."/>
        </authorList>
    </citation>
    <scope>NUCLEOTIDE SEQUENCE</scope>
    <source>
        <strain evidence="10">CBS2887</strain>
    </source>
</reference>
<dbReference type="GO" id="GO:0003677">
    <property type="term" value="F:DNA binding"/>
    <property type="evidence" value="ECO:0007669"/>
    <property type="project" value="UniProtKB-KW"/>
</dbReference>
<feature type="compositionally biased region" description="Basic residues" evidence="8">
    <location>
        <begin position="219"/>
        <end position="231"/>
    </location>
</feature>
<dbReference type="Gene3D" id="4.10.240.10">
    <property type="entry name" value="Zn(2)-C6 fungal-type DNA-binding domain"/>
    <property type="match status" value="1"/>
</dbReference>
<feature type="domain" description="Zn(2)-C6 fungal-type" evidence="9">
    <location>
        <begin position="22"/>
        <end position="51"/>
    </location>
</feature>
<dbReference type="PANTHER" id="PTHR31313:SF78">
    <property type="entry name" value="TRANSCRIPTION FACTOR DOMAIN-CONTAINING PROTEIN"/>
    <property type="match status" value="1"/>
</dbReference>
<keyword evidence="6" id="KW-0804">Transcription</keyword>
<dbReference type="EMBL" id="JAEUBG010005133">
    <property type="protein sequence ID" value="KAH3678183.1"/>
    <property type="molecule type" value="Genomic_DNA"/>
</dbReference>
<name>A0A9P8TG00_WICPI</name>
<feature type="compositionally biased region" description="Acidic residues" evidence="8">
    <location>
        <begin position="168"/>
        <end position="178"/>
    </location>
</feature>
<evidence type="ECO:0000256" key="7">
    <source>
        <dbReference type="ARBA" id="ARBA00023242"/>
    </source>
</evidence>
<gene>
    <name evidence="10" type="ORF">WICPIJ_008918</name>
</gene>
<evidence type="ECO:0000256" key="3">
    <source>
        <dbReference type="ARBA" id="ARBA00022833"/>
    </source>
</evidence>
<dbReference type="Proteomes" id="UP000774326">
    <property type="component" value="Unassembled WGS sequence"/>
</dbReference>